<dbReference type="RefSeq" id="WP_103870964.1">
    <property type="nucleotide sequence ID" value="NZ_FNUY01000001.1"/>
</dbReference>
<comment type="similarity">
    <text evidence="1 10">Belongs to the GHMP kinase family. IspE subfamily.</text>
</comment>
<dbReference type="Pfam" id="PF00288">
    <property type="entry name" value="GHMP_kinases_N"/>
    <property type="match status" value="1"/>
</dbReference>
<dbReference type="InterPro" id="IPR020568">
    <property type="entry name" value="Ribosomal_Su5_D2-typ_SF"/>
</dbReference>
<feature type="binding site" evidence="10">
    <location>
        <begin position="97"/>
        <end position="107"/>
    </location>
    <ligand>
        <name>ATP</name>
        <dbReference type="ChEBI" id="CHEBI:30616"/>
    </ligand>
</feature>
<dbReference type="PANTHER" id="PTHR43527:SF2">
    <property type="entry name" value="4-DIPHOSPHOCYTIDYL-2-C-METHYL-D-ERYTHRITOL KINASE, CHLOROPLASTIC"/>
    <property type="match status" value="1"/>
</dbReference>
<dbReference type="GO" id="GO:0016114">
    <property type="term" value="P:terpenoid biosynthetic process"/>
    <property type="evidence" value="ECO:0007669"/>
    <property type="project" value="UniProtKB-UniRule"/>
</dbReference>
<comment type="catalytic activity">
    <reaction evidence="10">
        <text>4-CDP-2-C-methyl-D-erythritol + ATP = 4-CDP-2-C-methyl-D-erythritol 2-phosphate + ADP + H(+)</text>
        <dbReference type="Rhea" id="RHEA:18437"/>
        <dbReference type="ChEBI" id="CHEBI:15378"/>
        <dbReference type="ChEBI" id="CHEBI:30616"/>
        <dbReference type="ChEBI" id="CHEBI:57823"/>
        <dbReference type="ChEBI" id="CHEBI:57919"/>
        <dbReference type="ChEBI" id="CHEBI:456216"/>
        <dbReference type="EC" id="2.7.1.148"/>
    </reaction>
</comment>
<evidence type="ECO:0000256" key="8">
    <source>
        <dbReference type="ARBA" id="ARBA00023229"/>
    </source>
</evidence>
<comment type="function">
    <text evidence="10">Catalyzes the phosphorylation of the position 2 hydroxy group of 4-diphosphocytidyl-2C-methyl-D-erythritol.</text>
</comment>
<dbReference type="InterPro" id="IPR013750">
    <property type="entry name" value="GHMP_kinase_C_dom"/>
</dbReference>
<gene>
    <name evidence="10" type="primary">ispE</name>
    <name evidence="13" type="ORF">SAMN04488115_101612</name>
</gene>
<keyword evidence="5 10" id="KW-0547">Nucleotide-binding</keyword>
<dbReference type="HAMAP" id="MF_00061">
    <property type="entry name" value="IspE"/>
    <property type="match status" value="1"/>
</dbReference>
<name>A0A1H5TCY8_9HYPH</name>
<dbReference type="AlphaFoldDB" id="A0A1H5TCY8"/>
<accession>A0A1H5TCY8</accession>
<dbReference type="InterPro" id="IPR006204">
    <property type="entry name" value="GHMP_kinase_N_dom"/>
</dbReference>
<dbReference type="Pfam" id="PF08544">
    <property type="entry name" value="GHMP_kinases_C"/>
    <property type="match status" value="1"/>
</dbReference>
<dbReference type="EMBL" id="FNUY01000001">
    <property type="protein sequence ID" value="SEF60633.1"/>
    <property type="molecule type" value="Genomic_DNA"/>
</dbReference>
<keyword evidence="7 10" id="KW-0067">ATP-binding</keyword>
<dbReference type="UniPathway" id="UPA00056">
    <property type="reaction ID" value="UER00094"/>
</dbReference>
<feature type="domain" description="GHMP kinase C-terminal" evidence="12">
    <location>
        <begin position="209"/>
        <end position="277"/>
    </location>
</feature>
<dbReference type="GO" id="GO:0050515">
    <property type="term" value="F:4-(cytidine 5'-diphospho)-2-C-methyl-D-erythritol kinase activity"/>
    <property type="evidence" value="ECO:0007669"/>
    <property type="project" value="UniProtKB-UniRule"/>
</dbReference>
<evidence type="ECO:0000313" key="13">
    <source>
        <dbReference type="EMBL" id="SEF60633.1"/>
    </source>
</evidence>
<evidence type="ECO:0000256" key="2">
    <source>
        <dbReference type="ARBA" id="ARBA00012052"/>
    </source>
</evidence>
<dbReference type="GO" id="GO:0005524">
    <property type="term" value="F:ATP binding"/>
    <property type="evidence" value="ECO:0007669"/>
    <property type="project" value="UniProtKB-UniRule"/>
</dbReference>
<keyword evidence="14" id="KW-1185">Reference proteome</keyword>
<dbReference type="OrthoDB" id="9809438at2"/>
<protein>
    <recommendedName>
        <fullName evidence="3 10">4-diphosphocytidyl-2-C-methyl-D-erythritol kinase</fullName>
        <shortName evidence="10">CMK</shortName>
        <ecNumber evidence="2 10">2.7.1.148</ecNumber>
    </recommendedName>
    <alternativeName>
        <fullName evidence="9 10">4-(cytidine-5'-diphospho)-2-C-methyl-D-erythritol kinase</fullName>
    </alternativeName>
</protein>
<keyword evidence="4 10" id="KW-0808">Transferase</keyword>
<evidence type="ECO:0000259" key="11">
    <source>
        <dbReference type="Pfam" id="PF00288"/>
    </source>
</evidence>
<dbReference type="InterPro" id="IPR004424">
    <property type="entry name" value="IspE"/>
</dbReference>
<evidence type="ECO:0000259" key="12">
    <source>
        <dbReference type="Pfam" id="PF08544"/>
    </source>
</evidence>
<evidence type="ECO:0000256" key="1">
    <source>
        <dbReference type="ARBA" id="ARBA00009684"/>
    </source>
</evidence>
<evidence type="ECO:0000313" key="14">
    <source>
        <dbReference type="Proteomes" id="UP000236743"/>
    </source>
</evidence>
<dbReference type="InterPro" id="IPR014721">
    <property type="entry name" value="Ribsml_uS5_D2-typ_fold_subgr"/>
</dbReference>
<feature type="active site" evidence="10">
    <location>
        <position position="139"/>
    </location>
</feature>
<evidence type="ECO:0000256" key="3">
    <source>
        <dbReference type="ARBA" id="ARBA00017473"/>
    </source>
</evidence>
<keyword evidence="8 10" id="KW-0414">Isoprene biosynthesis</keyword>
<dbReference type="NCBIfam" id="TIGR00154">
    <property type="entry name" value="ispE"/>
    <property type="match status" value="1"/>
</dbReference>
<evidence type="ECO:0000256" key="6">
    <source>
        <dbReference type="ARBA" id="ARBA00022777"/>
    </source>
</evidence>
<dbReference type="Gene3D" id="3.30.230.10">
    <property type="match status" value="1"/>
</dbReference>
<evidence type="ECO:0000256" key="10">
    <source>
        <dbReference type="HAMAP-Rule" id="MF_00061"/>
    </source>
</evidence>
<evidence type="ECO:0000256" key="5">
    <source>
        <dbReference type="ARBA" id="ARBA00022741"/>
    </source>
</evidence>
<sequence length="291" mass="30255">MPSTLTTRARAKVNLNLRVIGRRADGYHELESLVAFASVGDTLTLEPAPELSLTISGPCGNGLPVDGDNLVLRAARALSGELGALRWGRFHLVKRLPVASGIGGGSADAAGALRLLARLNGLQPTMPALLDVAAKVGADVPVCLESRARLMMGIGECLGPPLRLPPLFAVLVNPGVPVETVAVFRKLGLQAGQALSSSRTLPETNSETAQDLIAVLSRSGNDLEGPARAVAPILDTVLPTLAGLPGCRLARMSGSGATCFALFDDCRASADAAKSLQRSHPGWWVTPTLLR</sequence>
<keyword evidence="6 10" id="KW-0418">Kinase</keyword>
<feature type="active site" evidence="10">
    <location>
        <position position="12"/>
    </location>
</feature>
<dbReference type="SUPFAM" id="SSF55060">
    <property type="entry name" value="GHMP Kinase, C-terminal domain"/>
    <property type="match status" value="1"/>
</dbReference>
<dbReference type="PANTHER" id="PTHR43527">
    <property type="entry name" value="4-DIPHOSPHOCYTIDYL-2-C-METHYL-D-ERYTHRITOL KINASE, CHLOROPLASTIC"/>
    <property type="match status" value="1"/>
</dbReference>
<evidence type="ECO:0000256" key="9">
    <source>
        <dbReference type="ARBA" id="ARBA00032554"/>
    </source>
</evidence>
<dbReference type="GO" id="GO:0019288">
    <property type="term" value="P:isopentenyl diphosphate biosynthetic process, methylerythritol 4-phosphate pathway"/>
    <property type="evidence" value="ECO:0007669"/>
    <property type="project" value="UniProtKB-UniRule"/>
</dbReference>
<feature type="domain" description="GHMP kinase N-terminal" evidence="11">
    <location>
        <begin position="69"/>
        <end position="144"/>
    </location>
</feature>
<dbReference type="SUPFAM" id="SSF54211">
    <property type="entry name" value="Ribosomal protein S5 domain 2-like"/>
    <property type="match status" value="1"/>
</dbReference>
<comment type="pathway">
    <text evidence="10">Isoprenoid biosynthesis; isopentenyl diphosphate biosynthesis via DXP pathway; isopentenyl diphosphate from 1-deoxy-D-xylulose 5-phosphate: step 3/6.</text>
</comment>
<dbReference type="EC" id="2.7.1.148" evidence="2 10"/>
<organism evidence="13 14">
    <name type="scientific">Bosea lathyri</name>
    <dbReference type="NCBI Taxonomy" id="1036778"/>
    <lineage>
        <taxon>Bacteria</taxon>
        <taxon>Pseudomonadati</taxon>
        <taxon>Pseudomonadota</taxon>
        <taxon>Alphaproteobacteria</taxon>
        <taxon>Hyphomicrobiales</taxon>
        <taxon>Boseaceae</taxon>
        <taxon>Bosea</taxon>
    </lineage>
</organism>
<dbReference type="InterPro" id="IPR036554">
    <property type="entry name" value="GHMP_kinase_C_sf"/>
</dbReference>
<proteinExistence type="inferred from homology"/>
<dbReference type="Gene3D" id="3.30.70.890">
    <property type="entry name" value="GHMP kinase, C-terminal domain"/>
    <property type="match status" value="1"/>
</dbReference>
<reference evidence="13 14" key="1">
    <citation type="submission" date="2016-10" db="EMBL/GenBank/DDBJ databases">
        <authorList>
            <person name="de Groot N.N."/>
        </authorList>
    </citation>
    <scope>NUCLEOTIDE SEQUENCE [LARGE SCALE GENOMIC DNA]</scope>
    <source>
        <strain evidence="13 14">DSM 26656</strain>
    </source>
</reference>
<evidence type="ECO:0000256" key="4">
    <source>
        <dbReference type="ARBA" id="ARBA00022679"/>
    </source>
</evidence>
<evidence type="ECO:0000256" key="7">
    <source>
        <dbReference type="ARBA" id="ARBA00022840"/>
    </source>
</evidence>
<dbReference type="Proteomes" id="UP000236743">
    <property type="component" value="Unassembled WGS sequence"/>
</dbReference>
<dbReference type="NCBIfam" id="NF011202">
    <property type="entry name" value="PRK14608.1"/>
    <property type="match status" value="1"/>
</dbReference>
<dbReference type="PIRSF" id="PIRSF010376">
    <property type="entry name" value="IspE"/>
    <property type="match status" value="1"/>
</dbReference>